<keyword evidence="2" id="KW-0464">Manganese</keyword>
<organism evidence="4 5">
    <name type="scientific">Gilvimarinus japonicus</name>
    <dbReference type="NCBI Taxonomy" id="1796469"/>
    <lineage>
        <taxon>Bacteria</taxon>
        <taxon>Pseudomonadati</taxon>
        <taxon>Pseudomonadota</taxon>
        <taxon>Gammaproteobacteria</taxon>
        <taxon>Cellvibrionales</taxon>
        <taxon>Cellvibrionaceae</taxon>
        <taxon>Gilvimarinus</taxon>
    </lineage>
</organism>
<evidence type="ECO:0000256" key="3">
    <source>
        <dbReference type="ARBA" id="ARBA00023277"/>
    </source>
</evidence>
<proteinExistence type="predicted"/>
<reference evidence="5" key="1">
    <citation type="journal article" date="2019" name="Int. J. Syst. Evol. Microbiol.">
        <title>The Global Catalogue of Microorganisms (GCM) 10K type strain sequencing project: providing services to taxonomists for standard genome sequencing and annotation.</title>
        <authorList>
            <consortium name="The Broad Institute Genomics Platform"/>
            <consortium name="The Broad Institute Genome Sequencing Center for Infectious Disease"/>
            <person name="Wu L."/>
            <person name="Ma J."/>
        </authorList>
    </citation>
    <scope>NUCLEOTIDE SEQUENCE [LARGE SCALE GENOMIC DNA]</scope>
    <source>
        <strain evidence="5">KCTC 52141</strain>
    </source>
</reference>
<dbReference type="Proteomes" id="UP001595548">
    <property type="component" value="Unassembled WGS sequence"/>
</dbReference>
<dbReference type="InterPro" id="IPR029052">
    <property type="entry name" value="Metallo-depent_PP-like"/>
</dbReference>
<evidence type="ECO:0000313" key="5">
    <source>
        <dbReference type="Proteomes" id="UP001595548"/>
    </source>
</evidence>
<name>A0ABV7HIY1_9GAMM</name>
<dbReference type="Gene3D" id="3.60.21.10">
    <property type="match status" value="1"/>
</dbReference>
<comment type="caution">
    <text evidence="4">The sequence shown here is derived from an EMBL/GenBank/DDBJ whole genome shotgun (WGS) entry which is preliminary data.</text>
</comment>
<evidence type="ECO:0000313" key="4">
    <source>
        <dbReference type="EMBL" id="MFC3153587.1"/>
    </source>
</evidence>
<gene>
    <name evidence="4" type="ORF">ACFOEB_00090</name>
</gene>
<keyword evidence="5" id="KW-1185">Reference proteome</keyword>
<keyword evidence="3" id="KW-0119">Carbohydrate metabolism</keyword>
<protein>
    <submittedName>
        <fullName evidence="4">Fructose-bisphosphatase class III</fullName>
        <ecNumber evidence="4">3.1.3.11</ecNumber>
    </submittedName>
</protein>
<dbReference type="EC" id="3.1.3.11" evidence="4"/>
<dbReference type="SUPFAM" id="SSF56300">
    <property type="entry name" value="Metallo-dependent phosphatases"/>
    <property type="match status" value="1"/>
</dbReference>
<dbReference type="RefSeq" id="WP_382413424.1">
    <property type="nucleotide sequence ID" value="NZ_AP031500.1"/>
</dbReference>
<dbReference type="GO" id="GO:0042132">
    <property type="term" value="F:fructose 1,6-bisphosphate 1-phosphatase activity"/>
    <property type="evidence" value="ECO:0007669"/>
    <property type="project" value="UniProtKB-EC"/>
</dbReference>
<dbReference type="EMBL" id="JBHRTL010000001">
    <property type="protein sequence ID" value="MFC3153587.1"/>
    <property type="molecule type" value="Genomic_DNA"/>
</dbReference>
<evidence type="ECO:0000256" key="2">
    <source>
        <dbReference type="ARBA" id="ARBA00023211"/>
    </source>
</evidence>
<keyword evidence="1 4" id="KW-0378">Hydrolase</keyword>
<dbReference type="InterPro" id="IPR009164">
    <property type="entry name" value="FBPtase_class3"/>
</dbReference>
<accession>A0ABV7HIY1</accession>
<dbReference type="Pfam" id="PF06874">
    <property type="entry name" value="FBPase_2"/>
    <property type="match status" value="1"/>
</dbReference>
<sequence length="551" mass="62274">MQTQPYRVFISDLHGQGDVFASLVSQRFGVLEALISDYLSCNPEAPLGALRHYLLGEEVSSIEVSDHFRNLTSMMEVLLTFKQDRRFWPVGVDAFATCSWFLNILDEYAITGVLDEQRREAIALLDDQDREQLCRYIANAVTALLRYRLHVVGDVYDRGPDAPQILEQLESLPAVSIQWGNHDVLWMGAASGSLECIATVVRLCLKYGHVNTLTQDYGICLEQLSELADDCYKSDPCVNFAPSENTDNCSAKSWLAMHKAIAIVQFKLEQQIIERNPHFSLEHRAMLKKVDFASGVIELRGSLVNLTDKLFPTLNPKSTASLTDQEWRLMEDLKSQFIRSKRLQAHINFLFANGSLLHTDDGYTMYHGCLPVDANLQPVAFSVNDRALKGRALFEALELQLRKSYSRRETKSCQYLSDIAWYLWCGPCSPLFGREKMTTFERYFVADRQYHKERKNPYFDARDTPAFVAAVAKELSGDEHSILVNGHVPVKLKDGESPRHAKGQLICIDGGFSKAYRSVTGAAGMVLIADKQKNYLFSVEEHVGGMCFHKI</sequence>
<evidence type="ECO:0000256" key="1">
    <source>
        <dbReference type="ARBA" id="ARBA00022801"/>
    </source>
</evidence>